<protein>
    <recommendedName>
        <fullName evidence="4">MarR family transcriptional regulator</fullName>
    </recommendedName>
</protein>
<comment type="caution">
    <text evidence="2">The sequence shown here is derived from an EMBL/GenBank/DDBJ whole genome shotgun (WGS) entry which is preliminary data.</text>
</comment>
<feature type="region of interest" description="Disordered" evidence="1">
    <location>
        <begin position="1"/>
        <end position="41"/>
    </location>
</feature>
<evidence type="ECO:0000313" key="3">
    <source>
        <dbReference type="Proteomes" id="UP000567795"/>
    </source>
</evidence>
<sequence length="212" mass="23192">MRTETVAARPPAEPGPAPRPPAVAAERPQAQAAPPPQPAREDAVETLRYALHGYHVALRRSLAHEFLAARTDHHPGGPDHDPVTCDTPARCRAAARIGGRHRLLDALGDEQALDTAGLARVASLDETEVRALLAEFGREGLVEFAPQPRLRDRSGGAARPGALRLTARGRMELDRIETSLRLHWERDLDDLSVDELRHAARVLSRISLAMQR</sequence>
<dbReference type="InterPro" id="IPR036388">
    <property type="entry name" value="WH-like_DNA-bd_sf"/>
</dbReference>
<evidence type="ECO:0008006" key="4">
    <source>
        <dbReference type="Google" id="ProtNLM"/>
    </source>
</evidence>
<accession>A0A852ZLJ6</accession>
<keyword evidence="3" id="KW-1185">Reference proteome</keyword>
<dbReference type="InterPro" id="IPR036390">
    <property type="entry name" value="WH_DNA-bd_sf"/>
</dbReference>
<dbReference type="AlphaFoldDB" id="A0A852ZLJ6"/>
<organism evidence="2 3">
    <name type="scientific">Allostreptomyces psammosilenae</name>
    <dbReference type="NCBI Taxonomy" id="1892865"/>
    <lineage>
        <taxon>Bacteria</taxon>
        <taxon>Bacillati</taxon>
        <taxon>Actinomycetota</taxon>
        <taxon>Actinomycetes</taxon>
        <taxon>Kitasatosporales</taxon>
        <taxon>Streptomycetaceae</taxon>
        <taxon>Allostreptomyces</taxon>
    </lineage>
</organism>
<evidence type="ECO:0000313" key="2">
    <source>
        <dbReference type="EMBL" id="NYI03269.1"/>
    </source>
</evidence>
<evidence type="ECO:0000256" key="1">
    <source>
        <dbReference type="SAM" id="MobiDB-lite"/>
    </source>
</evidence>
<proteinExistence type="predicted"/>
<feature type="compositionally biased region" description="Pro residues" evidence="1">
    <location>
        <begin position="11"/>
        <end position="21"/>
    </location>
</feature>
<dbReference type="Proteomes" id="UP000567795">
    <property type="component" value="Unassembled WGS sequence"/>
</dbReference>
<gene>
    <name evidence="2" type="ORF">FHU37_000212</name>
</gene>
<feature type="compositionally biased region" description="Low complexity" evidence="1">
    <location>
        <begin position="22"/>
        <end position="32"/>
    </location>
</feature>
<dbReference type="RefSeq" id="WP_179812351.1">
    <property type="nucleotide sequence ID" value="NZ_JACBZD010000001.1"/>
</dbReference>
<dbReference type="SUPFAM" id="SSF46785">
    <property type="entry name" value="Winged helix' DNA-binding domain"/>
    <property type="match status" value="1"/>
</dbReference>
<dbReference type="EMBL" id="JACBZD010000001">
    <property type="protein sequence ID" value="NYI03269.1"/>
    <property type="molecule type" value="Genomic_DNA"/>
</dbReference>
<name>A0A852ZLJ6_9ACTN</name>
<reference evidence="2 3" key="1">
    <citation type="submission" date="2020-07" db="EMBL/GenBank/DDBJ databases">
        <title>Sequencing the genomes of 1000 actinobacteria strains.</title>
        <authorList>
            <person name="Klenk H.-P."/>
        </authorList>
    </citation>
    <scope>NUCLEOTIDE SEQUENCE [LARGE SCALE GENOMIC DNA]</scope>
    <source>
        <strain evidence="2 3">DSM 42178</strain>
    </source>
</reference>
<dbReference type="Gene3D" id="1.10.10.10">
    <property type="entry name" value="Winged helix-like DNA-binding domain superfamily/Winged helix DNA-binding domain"/>
    <property type="match status" value="1"/>
</dbReference>